<comment type="caution">
    <text evidence="2">The sequence shown here is derived from an EMBL/GenBank/DDBJ whole genome shotgun (WGS) entry which is preliminary data.</text>
</comment>
<dbReference type="Proteomes" id="UP000271339">
    <property type="component" value="Unassembled WGS sequence"/>
</dbReference>
<sequence>MNPAAHYILQQPEPQRAILLHLQLVIEAIVPEAVMLYKYKIPFYYIHGKRPFCYLNCTKGYVDLGFWNAAHLTKHTSEMISEGRKHMKSLRYLQLSDINDLVLTEVLSEAYLLKDKKYYK</sequence>
<evidence type="ECO:0000259" key="1">
    <source>
        <dbReference type="Pfam" id="PF08818"/>
    </source>
</evidence>
<gene>
    <name evidence="2" type="ORF">BXY75_3263</name>
</gene>
<dbReference type="Pfam" id="PF08818">
    <property type="entry name" value="DUF1801"/>
    <property type="match status" value="1"/>
</dbReference>
<dbReference type="Gene3D" id="3.90.1150.200">
    <property type="match status" value="1"/>
</dbReference>
<dbReference type="RefSeq" id="WP_121908788.1">
    <property type="nucleotide sequence ID" value="NZ_REFC01000016.1"/>
</dbReference>
<dbReference type="InterPro" id="IPR014922">
    <property type="entry name" value="YdhG-like"/>
</dbReference>
<dbReference type="EMBL" id="REFC01000016">
    <property type="protein sequence ID" value="RMA56747.1"/>
    <property type="molecule type" value="Genomic_DNA"/>
</dbReference>
<proteinExistence type="predicted"/>
<accession>A0A3L9YB96</accession>
<reference evidence="2 3" key="1">
    <citation type="submission" date="2018-10" db="EMBL/GenBank/DDBJ databases">
        <title>Genomic Encyclopedia of Archaeal and Bacterial Type Strains, Phase II (KMG-II): from individual species to whole genera.</title>
        <authorList>
            <person name="Goeker M."/>
        </authorList>
    </citation>
    <scope>NUCLEOTIDE SEQUENCE [LARGE SCALE GENOMIC DNA]</scope>
    <source>
        <strain evidence="2 3">DSM 23424</strain>
    </source>
</reference>
<evidence type="ECO:0000313" key="2">
    <source>
        <dbReference type="EMBL" id="RMA56747.1"/>
    </source>
</evidence>
<protein>
    <submittedName>
        <fullName evidence="2">Uncharacterized protein DUF1801</fullName>
    </submittedName>
</protein>
<name>A0A3L9YB96_9FLAO</name>
<organism evidence="2 3">
    <name type="scientific">Ulvibacter antarcticus</name>
    <dbReference type="NCBI Taxonomy" id="442714"/>
    <lineage>
        <taxon>Bacteria</taxon>
        <taxon>Pseudomonadati</taxon>
        <taxon>Bacteroidota</taxon>
        <taxon>Flavobacteriia</taxon>
        <taxon>Flavobacteriales</taxon>
        <taxon>Flavobacteriaceae</taxon>
        <taxon>Ulvibacter</taxon>
    </lineage>
</organism>
<dbReference type="SUPFAM" id="SSF159888">
    <property type="entry name" value="YdhG-like"/>
    <property type="match status" value="1"/>
</dbReference>
<feature type="domain" description="YdhG-like" evidence="1">
    <location>
        <begin position="15"/>
        <end position="110"/>
    </location>
</feature>
<dbReference type="AlphaFoldDB" id="A0A3L9YB96"/>
<keyword evidence="3" id="KW-1185">Reference proteome</keyword>
<dbReference type="OrthoDB" id="670608at2"/>
<evidence type="ECO:0000313" key="3">
    <source>
        <dbReference type="Proteomes" id="UP000271339"/>
    </source>
</evidence>